<name>A0AAN9VK25_9ORTH</name>
<feature type="domain" description="DUF4764" evidence="2">
    <location>
        <begin position="896"/>
        <end position="1167"/>
    </location>
</feature>
<feature type="compositionally biased region" description="Basic and acidic residues" evidence="1">
    <location>
        <begin position="1124"/>
        <end position="1138"/>
    </location>
</feature>
<feature type="compositionally biased region" description="Basic residues" evidence="1">
    <location>
        <begin position="883"/>
        <end position="892"/>
    </location>
</feature>
<feature type="compositionally biased region" description="Polar residues" evidence="1">
    <location>
        <begin position="1072"/>
        <end position="1093"/>
    </location>
</feature>
<dbReference type="PANTHER" id="PTHR16116">
    <property type="entry name" value="ZINC FINGER PROTEIN 839"/>
    <property type="match status" value="1"/>
</dbReference>
<feature type="compositionally biased region" description="Basic and acidic residues" evidence="1">
    <location>
        <begin position="613"/>
        <end position="623"/>
    </location>
</feature>
<keyword evidence="4" id="KW-1185">Reference proteome</keyword>
<feature type="compositionally biased region" description="Basic residues" evidence="1">
    <location>
        <begin position="691"/>
        <end position="706"/>
    </location>
</feature>
<feature type="domain" description="DUF4764" evidence="2">
    <location>
        <begin position="693"/>
        <end position="740"/>
    </location>
</feature>
<sequence>MADEQQQQTRVLLLNGQTIILQGDATDNAINEINADLLQQALQEVTGSTDAVEEPPRNEEYQQPPPAAENATPTNAAENNLVAIFHGDQGETHTIQLTVEQAEALGLHFMSDDSEKVTIPPDISQNVSTPQMAISNDQNQLVYSDNTSQPDETKTMFDPCITTESNIANIQDSTSLQGDTNSTSLHQNIGGLSALSEVGSYVGDSNNITLIPQFVNGQMTYTVKLNEQPSNTLQNQDFAVMDTEDHEPEPVIESKPKLPLLAPALPTNSLTSNSSPVATSVSSIRVNNIPSMINSLTPIAPALAQTSTTSTTYAAPKSLLSPLTNITPIDKSTKATYVVVPSSCTTVSASSAAVTHTSSGLPLAIKGSTLLRPRTVIPASASLQSTKTTTTVVSGSIPSSLHTPSTTATLTGIPLMNSNINITRTSAAGSSLLQSVSTSLTGGGMIRVVAGGSTTRMVQAPTTNGPKFTNILTPSGRLVAATTAQPTTQKIIPVNSTAGVAKTSVTTTAVSTTVTTEPLQSSAVSAVQSAAARLNINSTKPLGSSENPIQLVQHGQTFHSVQALSQEQLRQIATVLQQQHLDSAPRTKNVLYDAETNTRIIYRVVYPEDLDLREPSSPSEKHTSSVLASSGRGRGRRGRPPKSALRPVGRTGPVHESSLGMGRKPSGQAVDLDLDEDRLVDDAAKVERKKQVARTRSGRLSRPPRHMVKDYKRLHHLDFADADLDDSDGGYSDYQMSDREVEEQDASAKSNAIPPNTQGTPIPTNQDTTATAAVAASAAATTAATSTATTSNPATTTTTLLPGLQVSKRKISSHFRCPTCQKVYLGHSRMARHFDMFPDHGSIDQMKTNTSAAPSSPVPLPDSTQGRQVGIGSTLNGIVRPSGGRRRGKRRGPWAYTTPEARSERRKVKLREALATCEAAELSEVAGPAVAGVMSLWELLLLRVESVRTEESLMATLCEELRALLEKVQSVAGEVLQPAQCEEISTKEEQLELQDEILCNALGLPCGKYQIVDDHLLTRRAQSGFDMKVEPPLKRLKCDESDIKDEPKLEEIKPSCPEVLSALALESRPTTVSSLISNPVPPSVSSTIASTEASNSHPSSPARSSVDSEPTKTSQDNTPQSQDENMKEVDSVETKPVSDQEDEHPFLLPTTSDMCVEELTHEAVGGEGESHGTETVDDIVNERLKNLTGFTVSGPEGETVQSVSQEVVQFQDPHNSNDTEVPTFDPEMALAAMGEGEQPDSGTALSEFSPEIALAAMGEGDAEPPDTGTRHSPFASSVQDVFDPIKSMQDTVSLPNNSVPRNEESDQPKMNSPASAREVFSDLRLSNMDTSQSTNSAESKEEIVAFTTSILTNNSENTFITSLAEGSSISKCEGPSDSSVTNFDPEIALAAMGEGDPTGGNSESTFDPEMALASMGEGVPSVPSGQEFPQASDASGNEPAFQLTAMDVSLDESGPELDFDALSAEFTRSTRHS</sequence>
<dbReference type="InterPro" id="IPR031885">
    <property type="entry name" value="DUF4764"/>
</dbReference>
<feature type="region of interest" description="Disordered" evidence="1">
    <location>
        <begin position="782"/>
        <end position="801"/>
    </location>
</feature>
<feature type="compositionally biased region" description="Polar residues" evidence="1">
    <location>
        <begin position="1111"/>
        <end position="1123"/>
    </location>
</feature>
<dbReference type="EMBL" id="JAZDUA010000235">
    <property type="protein sequence ID" value="KAK7863285.1"/>
    <property type="molecule type" value="Genomic_DNA"/>
</dbReference>
<feature type="compositionally biased region" description="Polar residues" evidence="1">
    <location>
        <begin position="747"/>
        <end position="766"/>
    </location>
</feature>
<feature type="compositionally biased region" description="Polar residues" evidence="1">
    <location>
        <begin position="1423"/>
        <end position="1435"/>
    </location>
</feature>
<feature type="region of interest" description="Disordered" evidence="1">
    <location>
        <begin position="1391"/>
        <end position="1440"/>
    </location>
</feature>
<dbReference type="PANTHER" id="PTHR16116:SF5">
    <property type="entry name" value="ZINC FINGER PROTEIN 839"/>
    <property type="match status" value="1"/>
</dbReference>
<dbReference type="Proteomes" id="UP001378592">
    <property type="component" value="Unassembled WGS sequence"/>
</dbReference>
<dbReference type="Pfam" id="PF15961">
    <property type="entry name" value="DUF4764"/>
    <property type="match status" value="2"/>
</dbReference>
<feature type="region of interest" description="Disordered" evidence="1">
    <location>
        <begin position="46"/>
        <end position="73"/>
    </location>
</feature>
<dbReference type="InterPro" id="IPR039946">
    <property type="entry name" value="ZN839"/>
</dbReference>
<comment type="caution">
    <text evidence="3">The sequence shown here is derived from an EMBL/GenBank/DDBJ whole genome shotgun (WGS) entry which is preliminary data.</text>
</comment>
<feature type="region of interest" description="Disordered" evidence="1">
    <location>
        <begin position="613"/>
        <end position="709"/>
    </location>
</feature>
<feature type="compositionally biased region" description="Polar residues" evidence="1">
    <location>
        <begin position="862"/>
        <end position="876"/>
    </location>
</feature>
<feature type="region of interest" description="Disordered" evidence="1">
    <location>
        <begin position="1254"/>
        <end position="1315"/>
    </location>
</feature>
<feature type="compositionally biased region" description="Polar residues" evidence="1">
    <location>
        <begin position="1288"/>
        <end position="1300"/>
    </location>
</feature>
<evidence type="ECO:0000313" key="3">
    <source>
        <dbReference type="EMBL" id="KAK7863285.1"/>
    </source>
</evidence>
<protein>
    <recommendedName>
        <fullName evidence="2">DUF4764 domain-containing protein</fullName>
    </recommendedName>
</protein>
<reference evidence="3 4" key="1">
    <citation type="submission" date="2024-03" db="EMBL/GenBank/DDBJ databases">
        <title>The genome assembly and annotation of the cricket Gryllus longicercus Weissman &amp; Gray.</title>
        <authorList>
            <person name="Szrajer S."/>
            <person name="Gray D."/>
            <person name="Ylla G."/>
        </authorList>
    </citation>
    <scope>NUCLEOTIDE SEQUENCE [LARGE SCALE GENOMIC DNA]</scope>
    <source>
        <strain evidence="3">DAG 2021-001</strain>
        <tissue evidence="3">Whole body minus gut</tissue>
    </source>
</reference>
<feature type="compositionally biased region" description="Low complexity" evidence="1">
    <location>
        <begin position="1094"/>
        <end position="1108"/>
    </location>
</feature>
<evidence type="ECO:0000259" key="2">
    <source>
        <dbReference type="Pfam" id="PF15961"/>
    </source>
</evidence>
<feature type="region of interest" description="Disordered" evidence="1">
    <location>
        <begin position="721"/>
        <end position="766"/>
    </location>
</feature>
<feature type="compositionally biased region" description="Low complexity" evidence="1">
    <location>
        <begin position="782"/>
        <end position="799"/>
    </location>
</feature>
<evidence type="ECO:0000256" key="1">
    <source>
        <dbReference type="SAM" id="MobiDB-lite"/>
    </source>
</evidence>
<feature type="region of interest" description="Disordered" evidence="1">
    <location>
        <begin position="847"/>
        <end position="900"/>
    </location>
</feature>
<accession>A0AAN9VK25</accession>
<gene>
    <name evidence="3" type="ORF">R5R35_005329</name>
</gene>
<feature type="region of interest" description="Disordered" evidence="1">
    <location>
        <begin position="1072"/>
        <end position="1147"/>
    </location>
</feature>
<proteinExistence type="predicted"/>
<organism evidence="3 4">
    <name type="scientific">Gryllus longicercus</name>
    <dbReference type="NCBI Taxonomy" id="2509291"/>
    <lineage>
        <taxon>Eukaryota</taxon>
        <taxon>Metazoa</taxon>
        <taxon>Ecdysozoa</taxon>
        <taxon>Arthropoda</taxon>
        <taxon>Hexapoda</taxon>
        <taxon>Insecta</taxon>
        <taxon>Pterygota</taxon>
        <taxon>Neoptera</taxon>
        <taxon>Polyneoptera</taxon>
        <taxon>Orthoptera</taxon>
        <taxon>Ensifera</taxon>
        <taxon>Gryllidea</taxon>
        <taxon>Grylloidea</taxon>
        <taxon>Gryllidae</taxon>
        <taxon>Gryllinae</taxon>
        <taxon>Gryllus</taxon>
    </lineage>
</organism>
<evidence type="ECO:0000313" key="4">
    <source>
        <dbReference type="Proteomes" id="UP001378592"/>
    </source>
</evidence>
<feature type="compositionally biased region" description="Basic and acidic residues" evidence="1">
    <location>
        <begin position="680"/>
        <end position="690"/>
    </location>
</feature>